<feature type="region of interest" description="Disordered" evidence="1">
    <location>
        <begin position="353"/>
        <end position="384"/>
    </location>
</feature>
<reference evidence="3 4" key="1">
    <citation type="journal article" date="2014" name="Genome Biol.">
        <title>Transcriptome and methylome profiling reveals relics of genome dominance in the mesopolyploid Brassica oleracea.</title>
        <authorList>
            <person name="Parkin I.A."/>
            <person name="Koh C."/>
            <person name="Tang H."/>
            <person name="Robinson S.J."/>
            <person name="Kagale S."/>
            <person name="Clarke W.E."/>
            <person name="Town C.D."/>
            <person name="Nixon J."/>
            <person name="Krishnakumar V."/>
            <person name="Bidwell S.L."/>
            <person name="Denoeud F."/>
            <person name="Belcram H."/>
            <person name="Links M.G."/>
            <person name="Just J."/>
            <person name="Clarke C."/>
            <person name="Bender T."/>
            <person name="Huebert T."/>
            <person name="Mason A.S."/>
            <person name="Pires J.C."/>
            <person name="Barker G."/>
            <person name="Moore J."/>
            <person name="Walley P.G."/>
            <person name="Manoli S."/>
            <person name="Batley J."/>
            <person name="Edwards D."/>
            <person name="Nelson M.N."/>
            <person name="Wang X."/>
            <person name="Paterson A.H."/>
            <person name="King G."/>
            <person name="Bancroft I."/>
            <person name="Chalhoub B."/>
            <person name="Sharpe A.G."/>
        </authorList>
    </citation>
    <scope>NUCLEOTIDE SEQUENCE</scope>
    <source>
        <strain evidence="3 4">cv. TO1000</strain>
    </source>
</reference>
<name>A0A0D3CRE1_BRAOL</name>
<organism evidence="3 4">
    <name type="scientific">Brassica oleracea var. oleracea</name>
    <dbReference type="NCBI Taxonomy" id="109376"/>
    <lineage>
        <taxon>Eukaryota</taxon>
        <taxon>Viridiplantae</taxon>
        <taxon>Streptophyta</taxon>
        <taxon>Embryophyta</taxon>
        <taxon>Tracheophyta</taxon>
        <taxon>Spermatophyta</taxon>
        <taxon>Magnoliopsida</taxon>
        <taxon>eudicotyledons</taxon>
        <taxon>Gunneridae</taxon>
        <taxon>Pentapetalae</taxon>
        <taxon>rosids</taxon>
        <taxon>malvids</taxon>
        <taxon>Brassicales</taxon>
        <taxon>Brassicaceae</taxon>
        <taxon>Brassiceae</taxon>
        <taxon>Brassica</taxon>
    </lineage>
</organism>
<dbReference type="AlphaFoldDB" id="A0A0D3CRE1"/>
<proteinExistence type="predicted"/>
<evidence type="ECO:0000313" key="4">
    <source>
        <dbReference type="Proteomes" id="UP000032141"/>
    </source>
</evidence>
<dbReference type="HOGENOM" id="CLU_012390_5_3_1"/>
<dbReference type="PROSITE" id="PS50090">
    <property type="entry name" value="MYB_LIKE"/>
    <property type="match status" value="1"/>
</dbReference>
<dbReference type="EnsemblPlants" id="Bo6g039830.1">
    <property type="protein sequence ID" value="Bo6g039830.1"/>
    <property type="gene ID" value="Bo6g039830"/>
</dbReference>
<dbReference type="Proteomes" id="UP000032141">
    <property type="component" value="Chromosome C6"/>
</dbReference>
<accession>A0A0D3CRE1</accession>
<dbReference type="PANTHER" id="PTHR45023:SF4">
    <property type="entry name" value="GLYCINE-RICH PROTEIN-RELATED"/>
    <property type="match status" value="1"/>
</dbReference>
<protein>
    <recommendedName>
        <fullName evidence="2">Myb-like domain-containing protein</fullName>
    </recommendedName>
</protein>
<sequence>MLCLVSRCLRRLSQVDLRSRSLLYLRRSIFSVSPSALLLVDDSAVCLTLASMSIRVLCRSVRLLRRDGFRVHFLHEASLPAAPSCWVSLTSLILSGWCCVEEAVECFIHYGTHASLSETDITSSKQEVAFKIEQLSPSLFISASSFIIHISFFFAMDPFSQPGSFQNLLNSQHPNISFSFVTREPSLELSSSDTSVFGTQWADDGKEDEVVVSDRKERRKWTPTEDIVLIGAWLNTSKDPVMGNEQKTIAFWKRIASYVASSPKLSALQKRDPSHCKQRWGKIIEGVCKFVGCYEAATKAKSSGMNGDDVLKMAHEIFFTDYKAKFTLEHAWLELRHDKKWCGVTKEKVSSKRRKLDDGSAQSSTSVPGCDGEGEAMARPAGVKASKAKAKTKATTSEEAMEFQSLWEIKQKDFEFKDKLNKKKLLDGLIAKTEPLSDLEIALKNKSISEMLLSYNGNLMVNVGSVTKTVTMCARSHETDEDEDTYHLWNDYLSEDATYPSHIFRRRFRMNKPLFMRIVDRLSAEIPYFQQRRDATGRFSHSPLQKATTAIRMMAYGCPADAVDEYLRLGTLNDINILDRSPVFDDILQGRAPKVKYIVNGHEYHLAYYLTDGIYPKWATFVQSIPLPQGPKESLFATHQEAVGKNVERAFGVLQA</sequence>
<evidence type="ECO:0000313" key="3">
    <source>
        <dbReference type="EnsemblPlants" id="Bo6g039830.1"/>
    </source>
</evidence>
<dbReference type="InterPro" id="IPR001005">
    <property type="entry name" value="SANT/Myb"/>
</dbReference>
<dbReference type="Gene3D" id="1.10.10.60">
    <property type="entry name" value="Homeodomain-like"/>
    <property type="match status" value="1"/>
</dbReference>
<dbReference type="STRING" id="109376.A0A0D3CRE1"/>
<dbReference type="PANTHER" id="PTHR45023">
    <property type="match status" value="1"/>
</dbReference>
<keyword evidence="4" id="KW-1185">Reference proteome</keyword>
<dbReference type="Pfam" id="PF04827">
    <property type="entry name" value="Plant_tran"/>
    <property type="match status" value="1"/>
</dbReference>
<dbReference type="InterPro" id="IPR006912">
    <property type="entry name" value="Harbinger_derived_prot"/>
</dbReference>
<evidence type="ECO:0000259" key="2">
    <source>
        <dbReference type="PROSITE" id="PS50090"/>
    </source>
</evidence>
<feature type="domain" description="Myb-like" evidence="2">
    <location>
        <begin position="213"/>
        <end position="284"/>
    </location>
</feature>
<evidence type="ECO:0000256" key="1">
    <source>
        <dbReference type="SAM" id="MobiDB-lite"/>
    </source>
</evidence>
<reference evidence="3" key="2">
    <citation type="submission" date="2015-03" db="UniProtKB">
        <authorList>
            <consortium name="EnsemblPlants"/>
        </authorList>
    </citation>
    <scope>IDENTIFICATION</scope>
</reference>
<dbReference type="Gramene" id="Bo6g039830.1">
    <property type="protein sequence ID" value="Bo6g039830.1"/>
    <property type="gene ID" value="Bo6g039830"/>
</dbReference>